<dbReference type="InterPro" id="IPR018490">
    <property type="entry name" value="cNMP-bd_dom_sf"/>
</dbReference>
<evidence type="ECO:0000313" key="3">
    <source>
        <dbReference type="Proteomes" id="UP001597510"/>
    </source>
</evidence>
<dbReference type="RefSeq" id="WP_340239365.1">
    <property type="nucleotide sequence ID" value="NZ_JBBEWC010000012.1"/>
</dbReference>
<evidence type="ECO:0000259" key="1">
    <source>
        <dbReference type="PROSITE" id="PS50042"/>
    </source>
</evidence>
<dbReference type="EMBL" id="JBHULC010000027">
    <property type="protein sequence ID" value="MFD2523101.1"/>
    <property type="molecule type" value="Genomic_DNA"/>
</dbReference>
<protein>
    <submittedName>
        <fullName evidence="2">Crp/Fnr family transcriptional regulator</fullName>
    </submittedName>
</protein>
<dbReference type="CDD" id="cd00038">
    <property type="entry name" value="CAP_ED"/>
    <property type="match status" value="1"/>
</dbReference>
<sequence>MLQAILNKVGRFSDADLALLEEQFVRRQFKKNEVLLAEGAICQSVFLVQTGAVYQFAIDDIDENIIDLYTTNDWVMNYQSFVGQKPSVTQIKAYTDCETLELNIFKVHELIETSPVFFQLGKIMEQGMQRIHFFDNALTPQQKYNYLLDTKPQLLQQFPLKMIASYLKITPETLSRVRANY</sequence>
<proteinExistence type="predicted"/>
<organism evidence="2 3">
    <name type="scientific">Emticicia soli</name>
    <dbReference type="NCBI Taxonomy" id="2027878"/>
    <lineage>
        <taxon>Bacteria</taxon>
        <taxon>Pseudomonadati</taxon>
        <taxon>Bacteroidota</taxon>
        <taxon>Cytophagia</taxon>
        <taxon>Cytophagales</taxon>
        <taxon>Leadbetterellaceae</taxon>
        <taxon>Emticicia</taxon>
    </lineage>
</organism>
<dbReference type="InterPro" id="IPR014710">
    <property type="entry name" value="RmlC-like_jellyroll"/>
</dbReference>
<dbReference type="Gene3D" id="2.60.120.10">
    <property type="entry name" value="Jelly Rolls"/>
    <property type="match status" value="1"/>
</dbReference>
<reference evidence="3" key="1">
    <citation type="journal article" date="2019" name="Int. J. Syst. Evol. Microbiol.">
        <title>The Global Catalogue of Microorganisms (GCM) 10K type strain sequencing project: providing services to taxonomists for standard genome sequencing and annotation.</title>
        <authorList>
            <consortium name="The Broad Institute Genomics Platform"/>
            <consortium name="The Broad Institute Genome Sequencing Center for Infectious Disease"/>
            <person name="Wu L."/>
            <person name="Ma J."/>
        </authorList>
    </citation>
    <scope>NUCLEOTIDE SEQUENCE [LARGE SCALE GENOMIC DNA]</scope>
    <source>
        <strain evidence="3">KCTC 52344</strain>
    </source>
</reference>
<feature type="domain" description="Cyclic nucleotide-binding" evidence="1">
    <location>
        <begin position="27"/>
        <end position="111"/>
    </location>
</feature>
<dbReference type="PROSITE" id="PS50042">
    <property type="entry name" value="CNMP_BINDING_3"/>
    <property type="match status" value="1"/>
</dbReference>
<evidence type="ECO:0000313" key="2">
    <source>
        <dbReference type="EMBL" id="MFD2523101.1"/>
    </source>
</evidence>
<dbReference type="InterPro" id="IPR000595">
    <property type="entry name" value="cNMP-bd_dom"/>
</dbReference>
<dbReference type="Proteomes" id="UP001597510">
    <property type="component" value="Unassembled WGS sequence"/>
</dbReference>
<comment type="caution">
    <text evidence="2">The sequence shown here is derived from an EMBL/GenBank/DDBJ whole genome shotgun (WGS) entry which is preliminary data.</text>
</comment>
<accession>A0ABW5JE91</accession>
<dbReference type="SUPFAM" id="SSF51206">
    <property type="entry name" value="cAMP-binding domain-like"/>
    <property type="match status" value="1"/>
</dbReference>
<name>A0ABW5JE91_9BACT</name>
<gene>
    <name evidence="2" type="ORF">ACFSR2_19545</name>
</gene>
<keyword evidence="3" id="KW-1185">Reference proteome</keyword>
<dbReference type="Pfam" id="PF00027">
    <property type="entry name" value="cNMP_binding"/>
    <property type="match status" value="1"/>
</dbReference>